<dbReference type="GO" id="GO:0018578">
    <property type="term" value="F:protocatechuate 3,4-dioxygenase activity"/>
    <property type="evidence" value="ECO:0007669"/>
    <property type="project" value="InterPro"/>
</dbReference>
<dbReference type="InterPro" id="IPR000627">
    <property type="entry name" value="Intradiol_dOase_C"/>
</dbReference>
<keyword evidence="6" id="KW-1185">Reference proteome</keyword>
<evidence type="ECO:0000256" key="1">
    <source>
        <dbReference type="ARBA" id="ARBA00007825"/>
    </source>
</evidence>
<dbReference type="STRING" id="52441.SAMN05216302_103717"/>
<evidence type="ECO:0000256" key="3">
    <source>
        <dbReference type="ARBA" id="ARBA00023002"/>
    </source>
</evidence>
<dbReference type="SUPFAM" id="SSF49482">
    <property type="entry name" value="Aromatic compound dioxygenase"/>
    <property type="match status" value="1"/>
</dbReference>
<dbReference type="GO" id="GO:0008199">
    <property type="term" value="F:ferric iron binding"/>
    <property type="evidence" value="ECO:0007669"/>
    <property type="project" value="InterPro"/>
</dbReference>
<dbReference type="Gene3D" id="2.60.130.10">
    <property type="entry name" value="Aromatic compound dioxygenase"/>
    <property type="match status" value="1"/>
</dbReference>
<name>A0A1I4FH50_9PROT</name>
<dbReference type="PROSITE" id="PS51318">
    <property type="entry name" value="TAT"/>
    <property type="match status" value="1"/>
</dbReference>
<organism evidence="5 6">
    <name type="scientific">Nitrosomonas aestuarii</name>
    <dbReference type="NCBI Taxonomy" id="52441"/>
    <lineage>
        <taxon>Bacteria</taxon>
        <taxon>Pseudomonadati</taxon>
        <taxon>Pseudomonadota</taxon>
        <taxon>Betaproteobacteria</taxon>
        <taxon>Nitrosomonadales</taxon>
        <taxon>Nitrosomonadaceae</taxon>
        <taxon>Nitrosomonas</taxon>
    </lineage>
</organism>
<evidence type="ECO:0000313" key="5">
    <source>
        <dbReference type="EMBL" id="SFL16773.1"/>
    </source>
</evidence>
<evidence type="ECO:0000256" key="2">
    <source>
        <dbReference type="ARBA" id="ARBA00022964"/>
    </source>
</evidence>
<dbReference type="EMBL" id="FOSP01000037">
    <property type="protein sequence ID" value="SFL16773.1"/>
    <property type="molecule type" value="Genomic_DNA"/>
</dbReference>
<dbReference type="PROSITE" id="PS00083">
    <property type="entry name" value="INTRADIOL_DIOXYGENAS"/>
    <property type="match status" value="1"/>
</dbReference>
<reference evidence="6" key="1">
    <citation type="submission" date="2016-10" db="EMBL/GenBank/DDBJ databases">
        <authorList>
            <person name="Varghese N."/>
            <person name="Submissions S."/>
        </authorList>
    </citation>
    <scope>NUCLEOTIDE SEQUENCE [LARGE SCALE GENOMIC DNA]</scope>
    <source>
        <strain evidence="6">Nm69</strain>
    </source>
</reference>
<dbReference type="InterPro" id="IPR006311">
    <property type="entry name" value="TAT_signal"/>
</dbReference>
<dbReference type="RefSeq" id="WP_090702424.1">
    <property type="nucleotide sequence ID" value="NZ_FOSP01000037.1"/>
</dbReference>
<dbReference type="OrthoDB" id="9800887at2"/>
<protein>
    <submittedName>
        <fullName evidence="5">Protocatechuate 3,4-dioxygenase, beta subunit</fullName>
    </submittedName>
</protein>
<evidence type="ECO:0000259" key="4">
    <source>
        <dbReference type="PROSITE" id="PS00083"/>
    </source>
</evidence>
<dbReference type="CDD" id="cd03459">
    <property type="entry name" value="3_4-PCD"/>
    <property type="match status" value="1"/>
</dbReference>
<dbReference type="InterPro" id="IPR015889">
    <property type="entry name" value="Intradiol_dOase_core"/>
</dbReference>
<keyword evidence="3" id="KW-0560">Oxidoreductase</keyword>
<sequence length="220" mass="24477">MTDKNKLSRRKLIKLGMAGTVTGVLGASESWGEIVTIPTPQEVEGPFYPVADQRDKDADLTRIAGQSGSAKGQYIVISGFIKDDSGQPINNAVIDIWQANAAGRYDHPRDSNSAPLDPYFQGWAVIHSDNNGQYRIKTVKPGAYPATRTWTRPPHIHFKISRQGYPKLITQMYFPDESLNATDLLFNSKNRTEQAAMIAQETGEYEGLMAYTYNIVLRGH</sequence>
<feature type="domain" description="Intradiol ring-cleavage dioxygenases" evidence="4">
    <location>
        <begin position="77"/>
        <end position="105"/>
    </location>
</feature>
<dbReference type="Pfam" id="PF00775">
    <property type="entry name" value="Dioxygenase_C"/>
    <property type="match status" value="1"/>
</dbReference>
<dbReference type="PANTHER" id="PTHR33711">
    <property type="entry name" value="DIOXYGENASE, PUTATIVE (AFU_ORTHOLOGUE AFUA_2G02910)-RELATED"/>
    <property type="match status" value="1"/>
</dbReference>
<evidence type="ECO:0000313" key="6">
    <source>
        <dbReference type="Proteomes" id="UP000199533"/>
    </source>
</evidence>
<accession>A0A1I4FH50</accession>
<dbReference type="InterPro" id="IPR050770">
    <property type="entry name" value="Intradiol_RC_Dioxygenase"/>
</dbReference>
<comment type="similarity">
    <text evidence="1">Belongs to the intradiol ring-cleavage dioxygenase family.</text>
</comment>
<gene>
    <name evidence="5" type="ORF">SAMN05216302_103717</name>
</gene>
<dbReference type="AlphaFoldDB" id="A0A1I4FH50"/>
<proteinExistence type="inferred from homology"/>
<dbReference type="Proteomes" id="UP000199533">
    <property type="component" value="Unassembled WGS sequence"/>
</dbReference>
<keyword evidence="2 5" id="KW-0223">Dioxygenase</keyword>
<dbReference type="InterPro" id="IPR039387">
    <property type="entry name" value="3_4-PCD"/>
</dbReference>
<dbReference type="PANTHER" id="PTHR33711:SF10">
    <property type="entry name" value="INTRADIOL RING-CLEAVAGE DIOXYGENASES DOMAIN-CONTAINING PROTEIN"/>
    <property type="match status" value="1"/>
</dbReference>